<evidence type="ECO:0000259" key="1">
    <source>
        <dbReference type="PROSITE" id="PS50943"/>
    </source>
</evidence>
<dbReference type="Proteomes" id="UP000465622">
    <property type="component" value="Chromosome"/>
</dbReference>
<dbReference type="PROSITE" id="PS50943">
    <property type="entry name" value="HTH_CROC1"/>
    <property type="match status" value="1"/>
</dbReference>
<dbReference type="Gene3D" id="1.10.3100.10">
    <property type="entry name" value="Putative cytoplasmic protein"/>
    <property type="match status" value="1"/>
</dbReference>
<feature type="domain" description="HTH cro/C1-type" evidence="1">
    <location>
        <begin position="11"/>
        <end position="41"/>
    </location>
</feature>
<sequence length="142" mass="15293">MTAPSLGSAHLRTMREAAGLTLQAAADLAGVSLRTWQNWESPDSGAEIKDDVYALLDHLLSEKASRVADILDTLEDLDAEFDTGDGEAAVVSLVRYRSQEQLDRVHPGFTGGIGLHNAMLAVLVEELDGRAVVSWAPEDPRP</sequence>
<keyword evidence="3" id="KW-1185">Reference proteome</keyword>
<dbReference type="EMBL" id="AP022567">
    <property type="protein sequence ID" value="BBX38044.1"/>
    <property type="molecule type" value="Genomic_DNA"/>
</dbReference>
<dbReference type="RefSeq" id="WP_036443261.1">
    <property type="nucleotide sequence ID" value="NZ_AP022567.1"/>
</dbReference>
<dbReference type="InterPro" id="IPR001387">
    <property type="entry name" value="Cro/C1-type_HTH"/>
</dbReference>
<proteinExistence type="predicted"/>
<dbReference type="Pfam" id="PF13560">
    <property type="entry name" value="HTH_31"/>
    <property type="match status" value="1"/>
</dbReference>
<accession>A0ABM7I570</accession>
<gene>
    <name evidence="2" type="ORF">MMAGJ_73260</name>
</gene>
<evidence type="ECO:0000313" key="3">
    <source>
        <dbReference type="Proteomes" id="UP000465622"/>
    </source>
</evidence>
<dbReference type="SUPFAM" id="SSF47413">
    <property type="entry name" value="lambda repressor-like DNA-binding domains"/>
    <property type="match status" value="1"/>
</dbReference>
<evidence type="ECO:0000313" key="2">
    <source>
        <dbReference type="EMBL" id="BBX38044.1"/>
    </source>
</evidence>
<organism evidence="2 3">
    <name type="scientific">Mycolicibacterium mageritense</name>
    <name type="common">Mycobacterium mageritense</name>
    <dbReference type="NCBI Taxonomy" id="53462"/>
    <lineage>
        <taxon>Bacteria</taxon>
        <taxon>Bacillati</taxon>
        <taxon>Actinomycetota</taxon>
        <taxon>Actinomycetes</taxon>
        <taxon>Mycobacteriales</taxon>
        <taxon>Mycobacteriaceae</taxon>
        <taxon>Mycolicibacterium</taxon>
    </lineage>
</organism>
<dbReference type="InterPro" id="IPR010982">
    <property type="entry name" value="Lambda_DNA-bd_dom_sf"/>
</dbReference>
<dbReference type="CDD" id="cd00093">
    <property type="entry name" value="HTH_XRE"/>
    <property type="match status" value="1"/>
</dbReference>
<name>A0ABM7I570_MYCME</name>
<dbReference type="InterPro" id="IPR027910">
    <property type="entry name" value="YdiL_sf"/>
</dbReference>
<reference evidence="2 3" key="1">
    <citation type="journal article" date="2019" name="Emerg. Microbes Infect.">
        <title>Comprehensive subspecies identification of 175 nontuberculous mycobacteria species based on 7547 genomic profiles.</title>
        <authorList>
            <person name="Matsumoto Y."/>
            <person name="Kinjo T."/>
            <person name="Motooka D."/>
            <person name="Nabeya D."/>
            <person name="Jung N."/>
            <person name="Uechi K."/>
            <person name="Horii T."/>
            <person name="Iida T."/>
            <person name="Fujita J."/>
            <person name="Nakamura S."/>
        </authorList>
    </citation>
    <scope>NUCLEOTIDE SEQUENCE [LARGE SCALE GENOMIC DNA]</scope>
    <source>
        <strain evidence="2 3">JCM 12375</strain>
    </source>
</reference>
<protein>
    <recommendedName>
        <fullName evidence="1">HTH cro/C1-type domain-containing protein</fullName>
    </recommendedName>
</protein>